<feature type="chain" id="PRO_5009955883" description="REJ domain-containing protein" evidence="1">
    <location>
        <begin position="21"/>
        <end position="147"/>
    </location>
</feature>
<organism evidence="2 3">
    <name type="scientific">Mixia osmundae (strain CBS 9802 / IAM 14324 / JCM 22182 / KY 12970)</name>
    <dbReference type="NCBI Taxonomy" id="764103"/>
    <lineage>
        <taxon>Eukaryota</taxon>
        <taxon>Fungi</taxon>
        <taxon>Dikarya</taxon>
        <taxon>Basidiomycota</taxon>
        <taxon>Pucciniomycotina</taxon>
        <taxon>Mixiomycetes</taxon>
        <taxon>Mixiales</taxon>
        <taxon>Mixiaceae</taxon>
        <taxon>Mixia</taxon>
    </lineage>
</organism>
<accession>G7E830</accession>
<dbReference type="InParanoid" id="G7E830"/>
<keyword evidence="3" id="KW-1185">Reference proteome</keyword>
<reference evidence="2 3" key="1">
    <citation type="journal article" date="2011" name="J. Gen. Appl. Microbiol.">
        <title>Draft genome sequencing of the enigmatic basidiomycete Mixia osmundae.</title>
        <authorList>
            <person name="Nishida H."/>
            <person name="Nagatsuka Y."/>
            <person name="Sugiyama J."/>
        </authorList>
    </citation>
    <scope>NUCLEOTIDE SEQUENCE [LARGE SCALE GENOMIC DNA]</scope>
    <source>
        <strain evidence="3">CBS 9802 / IAM 14324 / JCM 22182 / KY 12970</strain>
    </source>
</reference>
<name>G7E830_MIXOS</name>
<dbReference type="Proteomes" id="UP000009131">
    <property type="component" value="Unassembled WGS sequence"/>
</dbReference>
<dbReference type="HOGENOM" id="CLU_1768565_0_0_1"/>
<sequence length="147" mass="14286">MRFPSSVAFAASCLAASVVAQTSSSSAVTTTALASSSTPATATSSTGAVASSPSYGTVVSLNGFTILTSLFTTASSTLPSGVIALTLSNTVETVTVPTTGAIRVTATEAAPSASETPISGDAPKQSVTMTTSIMAMLSAVTLGVLLA</sequence>
<dbReference type="AlphaFoldDB" id="G7E830"/>
<evidence type="ECO:0000256" key="1">
    <source>
        <dbReference type="SAM" id="SignalP"/>
    </source>
</evidence>
<gene>
    <name evidence="2" type="primary">Mo05679</name>
    <name evidence="2" type="ORF">E5Q_05679</name>
</gene>
<dbReference type="RefSeq" id="XP_014567145.1">
    <property type="nucleotide sequence ID" value="XM_014711659.1"/>
</dbReference>
<reference evidence="2 3" key="2">
    <citation type="journal article" date="2012" name="Open Biol.">
        <title>Characteristics of nucleosomes and linker DNA regions on the genome of the basidiomycete Mixia osmundae revealed by mono- and dinucleosome mapping.</title>
        <authorList>
            <person name="Nishida H."/>
            <person name="Kondo S."/>
            <person name="Matsumoto T."/>
            <person name="Suzuki Y."/>
            <person name="Yoshikawa H."/>
            <person name="Taylor T.D."/>
            <person name="Sugiyama J."/>
        </authorList>
    </citation>
    <scope>NUCLEOTIDE SEQUENCE [LARGE SCALE GENOMIC DNA]</scope>
    <source>
        <strain evidence="3">CBS 9802 / IAM 14324 / JCM 22182 / KY 12970</strain>
    </source>
</reference>
<evidence type="ECO:0000313" key="3">
    <source>
        <dbReference type="Proteomes" id="UP000009131"/>
    </source>
</evidence>
<evidence type="ECO:0008006" key="4">
    <source>
        <dbReference type="Google" id="ProtNLM"/>
    </source>
</evidence>
<keyword evidence="1" id="KW-0732">Signal</keyword>
<evidence type="ECO:0000313" key="2">
    <source>
        <dbReference type="EMBL" id="GAA98990.1"/>
    </source>
</evidence>
<comment type="caution">
    <text evidence="2">The sequence shown here is derived from an EMBL/GenBank/DDBJ whole genome shotgun (WGS) entry which is preliminary data.</text>
</comment>
<dbReference type="EMBL" id="BABT02000165">
    <property type="protein sequence ID" value="GAA98990.1"/>
    <property type="molecule type" value="Genomic_DNA"/>
</dbReference>
<protein>
    <recommendedName>
        <fullName evidence="4">REJ domain-containing protein</fullName>
    </recommendedName>
</protein>
<proteinExistence type="predicted"/>
<feature type="signal peptide" evidence="1">
    <location>
        <begin position="1"/>
        <end position="20"/>
    </location>
</feature>